<feature type="region of interest" description="Disordered" evidence="1">
    <location>
        <begin position="68"/>
        <end position="99"/>
    </location>
</feature>
<accession>A0A0C9VL14</accession>
<feature type="compositionally biased region" description="Basic and acidic residues" evidence="1">
    <location>
        <begin position="217"/>
        <end position="236"/>
    </location>
</feature>
<feature type="compositionally biased region" description="Low complexity" evidence="1">
    <location>
        <begin position="205"/>
        <end position="216"/>
    </location>
</feature>
<evidence type="ECO:0000256" key="1">
    <source>
        <dbReference type="SAM" id="MobiDB-lite"/>
    </source>
</evidence>
<feature type="compositionally biased region" description="Low complexity" evidence="1">
    <location>
        <begin position="172"/>
        <end position="182"/>
    </location>
</feature>
<feature type="compositionally biased region" description="Basic and acidic residues" evidence="1">
    <location>
        <begin position="90"/>
        <end position="99"/>
    </location>
</feature>
<sequence>SPASSPTKTGRISFLSPSKRQSSPSKWKGIDPPNTSSDALLSRTSPRFSFDFNLGTPNLFDTIPLEVNSSTRPNWAGPSTLGPPAPVIESTKRASDKTISQDDDLNLIYPSSRLSTSMDVDDFELGYPIQLSSPLGRLQRRRTSASETRLRDDDFDLTDFLHLDNVAGNTGSSTPSSPSKISHSPREFSKEFGLLSQEEVERLTATTLPTTSSPTAFEREARSSKRRRTEEATVEV</sequence>
<dbReference type="AlphaFoldDB" id="A0A0C9VL14"/>
<keyword evidence="3" id="KW-1185">Reference proteome</keyword>
<feature type="region of interest" description="Disordered" evidence="1">
    <location>
        <begin position="1"/>
        <end position="42"/>
    </location>
</feature>
<reference evidence="2 3" key="1">
    <citation type="submission" date="2014-06" db="EMBL/GenBank/DDBJ databases">
        <title>Evolutionary Origins and Diversification of the Mycorrhizal Mutualists.</title>
        <authorList>
            <consortium name="DOE Joint Genome Institute"/>
            <consortium name="Mycorrhizal Genomics Consortium"/>
            <person name="Kohler A."/>
            <person name="Kuo A."/>
            <person name="Nagy L.G."/>
            <person name="Floudas D."/>
            <person name="Copeland A."/>
            <person name="Barry K.W."/>
            <person name="Cichocki N."/>
            <person name="Veneault-Fourrey C."/>
            <person name="LaButti K."/>
            <person name="Lindquist E.A."/>
            <person name="Lipzen A."/>
            <person name="Lundell T."/>
            <person name="Morin E."/>
            <person name="Murat C."/>
            <person name="Riley R."/>
            <person name="Ohm R."/>
            <person name="Sun H."/>
            <person name="Tunlid A."/>
            <person name="Henrissat B."/>
            <person name="Grigoriev I.V."/>
            <person name="Hibbett D.S."/>
            <person name="Martin F."/>
        </authorList>
    </citation>
    <scope>NUCLEOTIDE SEQUENCE [LARGE SCALE GENOMIC DNA]</scope>
    <source>
        <strain evidence="2 3">SS14</strain>
    </source>
</reference>
<evidence type="ECO:0000313" key="2">
    <source>
        <dbReference type="EMBL" id="KIJ38460.1"/>
    </source>
</evidence>
<feature type="compositionally biased region" description="Polar residues" evidence="1">
    <location>
        <begin position="33"/>
        <end position="42"/>
    </location>
</feature>
<organism evidence="2 3">
    <name type="scientific">Sphaerobolus stellatus (strain SS14)</name>
    <dbReference type="NCBI Taxonomy" id="990650"/>
    <lineage>
        <taxon>Eukaryota</taxon>
        <taxon>Fungi</taxon>
        <taxon>Dikarya</taxon>
        <taxon>Basidiomycota</taxon>
        <taxon>Agaricomycotina</taxon>
        <taxon>Agaricomycetes</taxon>
        <taxon>Phallomycetidae</taxon>
        <taxon>Geastrales</taxon>
        <taxon>Sphaerobolaceae</taxon>
        <taxon>Sphaerobolus</taxon>
    </lineage>
</organism>
<proteinExistence type="predicted"/>
<feature type="non-terminal residue" evidence="2">
    <location>
        <position position="1"/>
    </location>
</feature>
<dbReference type="Proteomes" id="UP000054279">
    <property type="component" value="Unassembled WGS sequence"/>
</dbReference>
<evidence type="ECO:0000313" key="3">
    <source>
        <dbReference type="Proteomes" id="UP000054279"/>
    </source>
</evidence>
<dbReference type="HOGENOM" id="CLU_1177888_0_0_1"/>
<feature type="compositionally biased region" description="Polar residues" evidence="1">
    <location>
        <begin position="1"/>
        <end position="25"/>
    </location>
</feature>
<feature type="region of interest" description="Disordered" evidence="1">
    <location>
        <begin position="205"/>
        <end position="236"/>
    </location>
</feature>
<protein>
    <submittedName>
        <fullName evidence="2">Unplaced genomic scaffold SPHSTscaffold_85, whole genome shotgun sequence</fullName>
    </submittedName>
</protein>
<name>A0A0C9VL14_SPHS4</name>
<dbReference type="EMBL" id="KN837160">
    <property type="protein sequence ID" value="KIJ38460.1"/>
    <property type="molecule type" value="Genomic_DNA"/>
</dbReference>
<gene>
    <name evidence="2" type="ORF">M422DRAFT_258828</name>
</gene>
<feature type="region of interest" description="Disordered" evidence="1">
    <location>
        <begin position="166"/>
        <end position="191"/>
    </location>
</feature>